<dbReference type="EMBL" id="MDEJ01000184">
    <property type="protein sequence ID" value="PPU86931.1"/>
    <property type="molecule type" value="Genomic_DNA"/>
</dbReference>
<name>A0A2S7E9X6_9XANT</name>
<gene>
    <name evidence="1" type="ORF">XpopCFBP1817_18710</name>
</gene>
<dbReference type="Proteomes" id="UP000239939">
    <property type="component" value="Unassembled WGS sequence"/>
</dbReference>
<comment type="caution">
    <text evidence="1">The sequence shown here is derived from an EMBL/GenBank/DDBJ whole genome shotgun (WGS) entry which is preliminary data.</text>
</comment>
<accession>A0A2S7E9X6</accession>
<keyword evidence="2" id="KW-1185">Reference proteome</keyword>
<dbReference type="AlphaFoldDB" id="A0A2S7E9X6"/>
<organism evidence="1 2">
    <name type="scientific">Xanthomonas populi</name>
    <dbReference type="NCBI Taxonomy" id="53414"/>
    <lineage>
        <taxon>Bacteria</taxon>
        <taxon>Pseudomonadati</taxon>
        <taxon>Pseudomonadota</taxon>
        <taxon>Gammaproteobacteria</taxon>
        <taxon>Lysobacterales</taxon>
        <taxon>Lysobacteraceae</taxon>
        <taxon>Xanthomonas</taxon>
    </lineage>
</organism>
<evidence type="ECO:0000313" key="2">
    <source>
        <dbReference type="Proteomes" id="UP000239939"/>
    </source>
</evidence>
<sequence length="75" mass="8224">MIQNEEKLAGVLGITTEELRDSLQDIGLALLFDTARSLYEIEVASAGGEMIVSDQVPARLLKQAYDSMFVDPAEH</sequence>
<evidence type="ECO:0000313" key="1">
    <source>
        <dbReference type="EMBL" id="PPU86931.1"/>
    </source>
</evidence>
<proteinExistence type="predicted"/>
<protein>
    <submittedName>
        <fullName evidence="1">Uncharacterized protein</fullName>
    </submittedName>
</protein>
<reference evidence="2" key="1">
    <citation type="submission" date="2016-08" db="EMBL/GenBank/DDBJ databases">
        <authorList>
            <person name="Merda D."/>
            <person name="Briand M."/>
            <person name="Taghouti G."/>
            <person name="Carrere S."/>
            <person name="Gouzy J."/>
            <person name="Portier P."/>
            <person name="Jacques M.-A."/>
            <person name="Fischer-Le Saux M."/>
        </authorList>
    </citation>
    <scope>NUCLEOTIDE SEQUENCE [LARGE SCALE GENOMIC DNA]</scope>
    <source>
        <strain evidence="2">CFBP1817</strain>
    </source>
</reference>
<dbReference type="RefSeq" id="WP_128418289.1">
    <property type="nucleotide sequence ID" value="NZ_MDEJ01000184.1"/>
</dbReference>